<gene>
    <name evidence="1" type="ORF">EVA_15975</name>
</gene>
<reference evidence="1" key="1">
    <citation type="journal article" date="2012" name="PLoS ONE">
        <title>Gene sets for utilization of primary and secondary nutrition supplies in the distal gut of endangered iberian lynx.</title>
        <authorList>
            <person name="Alcaide M."/>
            <person name="Messina E."/>
            <person name="Richter M."/>
            <person name="Bargiela R."/>
            <person name="Peplies J."/>
            <person name="Huws S.A."/>
            <person name="Newbold C.J."/>
            <person name="Golyshin P.N."/>
            <person name="Simon M.A."/>
            <person name="Lopez G."/>
            <person name="Yakimov M.M."/>
            <person name="Ferrer M."/>
        </authorList>
    </citation>
    <scope>NUCLEOTIDE SEQUENCE</scope>
</reference>
<dbReference type="AlphaFoldDB" id="J9FLX2"/>
<evidence type="ECO:0008006" key="2">
    <source>
        <dbReference type="Google" id="ProtNLM"/>
    </source>
</evidence>
<protein>
    <recommendedName>
        <fullName evidence="2">DUF4835 domain-containing protein</fullName>
    </recommendedName>
</protein>
<name>J9FLX2_9ZZZZ</name>
<dbReference type="EMBL" id="AMCI01005550">
    <property type="protein sequence ID" value="EJW95916.1"/>
    <property type="molecule type" value="Genomic_DNA"/>
</dbReference>
<sequence>MLSTFKLVTPTLLPFSQYIPSMLARLLLTILPLLPLQALAQELDARVTINHQQVQGTSTSVFETLKTSLEQFLNDRHWTNLQFKRNERIQCNFSITVKKYSTSENSFECALNVQATRPVYGSTYTTTTFAFNDPNFQFNYQEYDQIEFRPDVIDNNLTAVLGYYVYLLIGFDMDAMAPMGGTEYFQTAQTIVTNAQGLTQKGWKAFDDSKNRHALITDLLDGGMEPFRKLQYAYYRQGLDVMSENSERGRAGITEALTLLRKAKDNKSMSMLPQIFTEYKRDEILSIYKGHGNAKEKEEIVETLSRINPSQNTYWRQINQ</sequence>
<dbReference type="InterPro" id="IPR032274">
    <property type="entry name" value="DUF4835"/>
</dbReference>
<proteinExistence type="predicted"/>
<evidence type="ECO:0000313" key="1">
    <source>
        <dbReference type="EMBL" id="EJW95916.1"/>
    </source>
</evidence>
<organism evidence="1">
    <name type="scientific">gut metagenome</name>
    <dbReference type="NCBI Taxonomy" id="749906"/>
    <lineage>
        <taxon>unclassified sequences</taxon>
        <taxon>metagenomes</taxon>
        <taxon>organismal metagenomes</taxon>
    </lineage>
</organism>
<comment type="caution">
    <text evidence="1">The sequence shown here is derived from an EMBL/GenBank/DDBJ whole genome shotgun (WGS) entry which is preliminary data.</text>
</comment>
<dbReference type="Pfam" id="PF16119">
    <property type="entry name" value="DUF4835"/>
    <property type="match status" value="1"/>
</dbReference>
<accession>J9FLX2</accession>